<keyword evidence="1" id="KW-0479">Metal-binding</keyword>
<dbReference type="GO" id="GO:0005794">
    <property type="term" value="C:Golgi apparatus"/>
    <property type="evidence" value="ECO:0007669"/>
    <property type="project" value="TreeGrafter"/>
</dbReference>
<evidence type="ECO:0000313" key="6">
    <source>
        <dbReference type="EMBL" id="KAF5914607.1"/>
    </source>
</evidence>
<organism evidence="6 7">
    <name type="scientific">Diceros bicornis minor</name>
    <name type="common">South-central black rhinoceros</name>
    <dbReference type="NCBI Taxonomy" id="77932"/>
    <lineage>
        <taxon>Eukaryota</taxon>
        <taxon>Metazoa</taxon>
        <taxon>Chordata</taxon>
        <taxon>Craniata</taxon>
        <taxon>Vertebrata</taxon>
        <taxon>Euteleostomi</taxon>
        <taxon>Mammalia</taxon>
        <taxon>Eutheria</taxon>
        <taxon>Laurasiatheria</taxon>
        <taxon>Perissodactyla</taxon>
        <taxon>Rhinocerotidae</taxon>
        <taxon>Diceros</taxon>
    </lineage>
</organism>
<evidence type="ECO:0000256" key="4">
    <source>
        <dbReference type="ARBA" id="ARBA00023180"/>
    </source>
</evidence>
<comment type="caution">
    <text evidence="6">The sequence shown here is derived from an EMBL/GenBank/DDBJ whole genome shotgun (WGS) entry which is preliminary data.</text>
</comment>
<gene>
    <name evidence="6" type="ORF">HPG69_007993</name>
</gene>
<feature type="domain" description="Ricin B lectin" evidence="5">
    <location>
        <begin position="85"/>
        <end position="196"/>
    </location>
</feature>
<evidence type="ECO:0000313" key="7">
    <source>
        <dbReference type="Proteomes" id="UP000551758"/>
    </source>
</evidence>
<dbReference type="GO" id="GO:0004653">
    <property type="term" value="F:polypeptide N-acetylgalactosaminyltransferase activity"/>
    <property type="evidence" value="ECO:0007669"/>
    <property type="project" value="TreeGrafter"/>
</dbReference>
<keyword evidence="2" id="KW-0430">Lectin</keyword>
<dbReference type="SUPFAM" id="SSF50370">
    <property type="entry name" value="Ricin B-like lectins"/>
    <property type="match status" value="1"/>
</dbReference>
<dbReference type="Gene3D" id="1.10.8.460">
    <property type="entry name" value="ppGaNTase-T1 linker domain-like"/>
    <property type="match status" value="1"/>
</dbReference>
<reference evidence="6 7" key="1">
    <citation type="journal article" date="2020" name="Mol. Biol. Evol.">
        <title>Interspecific Gene Flow and the Evolution of Specialization in Black and White Rhinoceros.</title>
        <authorList>
            <person name="Moodley Y."/>
            <person name="Westbury M.V."/>
            <person name="Russo I.M."/>
            <person name="Gopalakrishnan S."/>
            <person name="Rakotoarivelo A."/>
            <person name="Olsen R.A."/>
            <person name="Prost S."/>
            <person name="Tunstall T."/>
            <person name="Ryder O.A."/>
            <person name="Dalen L."/>
            <person name="Bruford M.W."/>
        </authorList>
    </citation>
    <scope>NUCLEOTIDE SEQUENCE [LARGE SCALE GENOMIC DNA]</scope>
    <source>
        <strain evidence="6">SBR-YM</strain>
        <tissue evidence="6">Skin</tissue>
    </source>
</reference>
<dbReference type="GO" id="GO:0046872">
    <property type="term" value="F:metal ion binding"/>
    <property type="evidence" value="ECO:0007669"/>
    <property type="project" value="UniProtKB-KW"/>
</dbReference>
<evidence type="ECO:0000256" key="3">
    <source>
        <dbReference type="ARBA" id="ARBA00023157"/>
    </source>
</evidence>
<accession>A0A7J7EFY6</accession>
<dbReference type="Gene3D" id="2.80.10.50">
    <property type="match status" value="1"/>
</dbReference>
<dbReference type="PANTHER" id="PTHR11675:SF123">
    <property type="entry name" value="POLYPEPTIDE N-ACETYLGALACTOSAMINYLTRANSFERASE 1"/>
    <property type="match status" value="1"/>
</dbReference>
<sequence>MCFGNLYFICFQEAQGRLSIKITDDCRVWRDEVKNLFYLISPGVTKVDYGNRSMRFGLRHKLQYKPLSWYLENIYPDSQVPYHCFSLGEIRNVETRQCLQNTARKENEELGNFSCHGMGCNQVFPYTANKAIRTDDFCLEVSKLNGLITMLKCHHIKGNQHWDIFFIVNEEKELEPVLKFHVTISLWERYEMWKHVNVWITAGKDNEKLGNFSCHGMRGIKVFSIDNKEIKTHDFCLDVLKLNYLTIIFK</sequence>
<protein>
    <recommendedName>
        <fullName evidence="5">Ricin B lectin domain-containing protein</fullName>
    </recommendedName>
</protein>
<dbReference type="Proteomes" id="UP000551758">
    <property type="component" value="Unassembled WGS sequence"/>
</dbReference>
<evidence type="ECO:0000256" key="1">
    <source>
        <dbReference type="ARBA" id="ARBA00022723"/>
    </source>
</evidence>
<dbReference type="InterPro" id="IPR035992">
    <property type="entry name" value="Ricin_B-like_lectins"/>
</dbReference>
<evidence type="ECO:0000256" key="2">
    <source>
        <dbReference type="ARBA" id="ARBA00022734"/>
    </source>
</evidence>
<dbReference type="GO" id="GO:0030246">
    <property type="term" value="F:carbohydrate binding"/>
    <property type="evidence" value="ECO:0007669"/>
    <property type="project" value="UniProtKB-KW"/>
</dbReference>
<dbReference type="SMART" id="SM00458">
    <property type="entry name" value="RICIN"/>
    <property type="match status" value="1"/>
</dbReference>
<dbReference type="EMBL" id="JACDTQ010003212">
    <property type="protein sequence ID" value="KAF5914607.1"/>
    <property type="molecule type" value="Genomic_DNA"/>
</dbReference>
<keyword evidence="4" id="KW-0325">Glycoprotein</keyword>
<dbReference type="Pfam" id="PF00652">
    <property type="entry name" value="Ricin_B_lectin"/>
    <property type="match status" value="1"/>
</dbReference>
<evidence type="ECO:0000259" key="5">
    <source>
        <dbReference type="SMART" id="SM00458"/>
    </source>
</evidence>
<dbReference type="PROSITE" id="PS50231">
    <property type="entry name" value="RICIN_B_LECTIN"/>
    <property type="match status" value="1"/>
</dbReference>
<keyword evidence="3" id="KW-1015">Disulfide bond</keyword>
<dbReference type="AlphaFoldDB" id="A0A7J7EFY6"/>
<dbReference type="InterPro" id="IPR000772">
    <property type="entry name" value="Ricin_B_lectin"/>
</dbReference>
<proteinExistence type="predicted"/>
<name>A0A7J7EFY6_DICBM</name>
<keyword evidence="7" id="KW-1185">Reference proteome</keyword>
<dbReference type="PANTHER" id="PTHR11675">
    <property type="entry name" value="N-ACETYLGALACTOSAMINYLTRANSFERASE"/>
    <property type="match status" value="1"/>
</dbReference>
<dbReference type="GO" id="GO:0006493">
    <property type="term" value="P:protein O-linked glycosylation"/>
    <property type="evidence" value="ECO:0007669"/>
    <property type="project" value="TreeGrafter"/>
</dbReference>